<proteinExistence type="inferred from homology"/>
<dbReference type="CDD" id="cd08977">
    <property type="entry name" value="SusD"/>
    <property type="match status" value="1"/>
</dbReference>
<evidence type="ECO:0000259" key="6">
    <source>
        <dbReference type="Pfam" id="PF07980"/>
    </source>
</evidence>
<dbReference type="SUPFAM" id="SSF48452">
    <property type="entry name" value="TPR-like"/>
    <property type="match status" value="1"/>
</dbReference>
<evidence type="ECO:0000259" key="7">
    <source>
        <dbReference type="Pfam" id="PF14322"/>
    </source>
</evidence>
<comment type="caution">
    <text evidence="8">The sequence shown here is derived from an EMBL/GenBank/DDBJ whole genome shotgun (WGS) entry which is preliminary data.</text>
</comment>
<evidence type="ECO:0000256" key="2">
    <source>
        <dbReference type="ARBA" id="ARBA00006275"/>
    </source>
</evidence>
<name>A0ABX0H748_9BACT</name>
<feature type="domain" description="RagB/SusD" evidence="6">
    <location>
        <begin position="290"/>
        <end position="478"/>
    </location>
</feature>
<dbReference type="RefSeq" id="WP_166144035.1">
    <property type="nucleotide sequence ID" value="NZ_JAANYN010000002.1"/>
</dbReference>
<accession>A0ABX0H748</accession>
<keyword evidence="5" id="KW-0998">Cell outer membrane</keyword>
<keyword evidence="9" id="KW-1185">Reference proteome</keyword>
<evidence type="ECO:0000256" key="1">
    <source>
        <dbReference type="ARBA" id="ARBA00004442"/>
    </source>
</evidence>
<gene>
    <name evidence="8" type="ORF">G9Q97_05765</name>
</gene>
<dbReference type="InterPro" id="IPR011990">
    <property type="entry name" value="TPR-like_helical_dom_sf"/>
</dbReference>
<organism evidence="8 9">
    <name type="scientific">Cyclobacterium plantarum</name>
    <dbReference type="NCBI Taxonomy" id="2716263"/>
    <lineage>
        <taxon>Bacteria</taxon>
        <taxon>Pseudomonadati</taxon>
        <taxon>Bacteroidota</taxon>
        <taxon>Cytophagia</taxon>
        <taxon>Cytophagales</taxon>
        <taxon>Cyclobacteriaceae</taxon>
        <taxon>Cyclobacterium</taxon>
    </lineage>
</organism>
<evidence type="ECO:0000256" key="5">
    <source>
        <dbReference type="ARBA" id="ARBA00023237"/>
    </source>
</evidence>
<comment type="subcellular location">
    <subcellularLocation>
        <location evidence="1">Cell outer membrane</location>
    </subcellularLocation>
</comment>
<comment type="similarity">
    <text evidence="2">Belongs to the SusD family.</text>
</comment>
<evidence type="ECO:0000256" key="3">
    <source>
        <dbReference type="ARBA" id="ARBA00022729"/>
    </source>
</evidence>
<evidence type="ECO:0000313" key="8">
    <source>
        <dbReference type="EMBL" id="NHE56321.1"/>
    </source>
</evidence>
<keyword evidence="3" id="KW-0732">Signal</keyword>
<dbReference type="Gene3D" id="1.25.40.390">
    <property type="match status" value="1"/>
</dbReference>
<dbReference type="PROSITE" id="PS51257">
    <property type="entry name" value="PROKAR_LIPOPROTEIN"/>
    <property type="match status" value="1"/>
</dbReference>
<feature type="domain" description="SusD-like N-terminal" evidence="7">
    <location>
        <begin position="93"/>
        <end position="219"/>
    </location>
</feature>
<dbReference type="EMBL" id="JAANYN010000002">
    <property type="protein sequence ID" value="NHE56321.1"/>
    <property type="molecule type" value="Genomic_DNA"/>
</dbReference>
<dbReference type="Pfam" id="PF14322">
    <property type="entry name" value="SusD-like_3"/>
    <property type="match status" value="1"/>
</dbReference>
<dbReference type="InterPro" id="IPR012944">
    <property type="entry name" value="SusD_RagB_dom"/>
</dbReference>
<keyword evidence="4" id="KW-0472">Membrane</keyword>
<sequence>MKKNNIIYLVLSLMVFSACEDNILETVPYGQSTSSQFWRNGEDAVAAANAMYEPLVVEDFYGHAEHTFDIPSDDQFRAGDHGEDQAIESFTFDPGNPQLFYSWRHKYEVISRANAVLINVPDINMDQNLKNRTLGEAHFLRGFMYWRFLVIYGGVPLILEEDVLNNEYNKPRASIEQVSAQIASDLIAAADLLPVSHGADDLGRPHKGSANGLLAKLYLYQEDFAKTIEFGQKVLDGNYPLSDNFSDNFRVETQNNPEMLFSIQSLQGWQENTHVIYTTPRPWGGWDFHEPVQDLIDEFEAGDPRLDYTVYQPGDMVDLGGDRGLTPYTEDLSSTGYHFRKYSSWRPQGGLNMSHNNPILRTADVYLMVAEAKIRSGQNGDAELNVVRERSGRSPVSNATMEEIIHERRVELAGENQRHQDLIRWDKADIVDIVALYQKDLGPLKPPRTFQRPKHYLFAIPQREIDLSNGVLTQNPDY</sequence>
<reference evidence="8 9" key="1">
    <citation type="submission" date="2020-03" db="EMBL/GenBank/DDBJ databases">
        <title>Cyclobacterium plantarum sp. nov., a marine bacterium isolated from a coastal-marine wetland.</title>
        <authorList>
            <person name="Sanchez-Porro C."/>
            <person name="Ventosa A."/>
            <person name="Amoozegar M."/>
        </authorList>
    </citation>
    <scope>NUCLEOTIDE SEQUENCE [LARGE SCALE GENOMIC DNA]</scope>
    <source>
        <strain evidence="8 9">GBPx2</strain>
    </source>
</reference>
<dbReference type="Pfam" id="PF07980">
    <property type="entry name" value="SusD_RagB"/>
    <property type="match status" value="1"/>
</dbReference>
<protein>
    <submittedName>
        <fullName evidence="8">RagB/SusD family nutrient uptake outer membrane protein</fullName>
    </submittedName>
</protein>
<dbReference type="Proteomes" id="UP000649799">
    <property type="component" value="Unassembled WGS sequence"/>
</dbReference>
<dbReference type="InterPro" id="IPR033985">
    <property type="entry name" value="SusD-like_N"/>
</dbReference>
<evidence type="ECO:0000256" key="4">
    <source>
        <dbReference type="ARBA" id="ARBA00023136"/>
    </source>
</evidence>
<evidence type="ECO:0000313" key="9">
    <source>
        <dbReference type="Proteomes" id="UP000649799"/>
    </source>
</evidence>